<protein>
    <submittedName>
        <fullName evidence="1">Crossover junction endodeoxyribonuclease RusA</fullName>
    </submittedName>
</protein>
<sequence>MARLYHIPGECVAKGRPRYTRFGRAYTPKKTADFEQFVKQQIKSQGAEMSKGPFETTILVFKEVPKSWSKAKKEKALLGEILPTSRPDLDNYVKSIWDACNGVLYDDDSCIVNLHAKKRYAEEAHTFLIIKEVKSDE</sequence>
<dbReference type="GO" id="GO:0006281">
    <property type="term" value="P:DNA repair"/>
    <property type="evidence" value="ECO:0007669"/>
    <property type="project" value="InterPro"/>
</dbReference>
<dbReference type="GO" id="GO:0006310">
    <property type="term" value="P:DNA recombination"/>
    <property type="evidence" value="ECO:0007669"/>
    <property type="project" value="InterPro"/>
</dbReference>
<dbReference type="PATRIC" id="fig|87541.4.peg.1564"/>
<evidence type="ECO:0000313" key="2">
    <source>
        <dbReference type="Proteomes" id="UP000070422"/>
    </source>
</evidence>
<dbReference type="SUPFAM" id="SSF103084">
    <property type="entry name" value="Holliday junction resolvase RusA"/>
    <property type="match status" value="1"/>
</dbReference>
<accession>A0A133XSR8</accession>
<gene>
    <name evidence="1" type="ORF">HMPREF3187_01575</name>
</gene>
<dbReference type="AlphaFoldDB" id="A0A133XSR8"/>
<organism evidence="1 2">
    <name type="scientific">Aerococcus christensenii</name>
    <dbReference type="NCBI Taxonomy" id="87541"/>
    <lineage>
        <taxon>Bacteria</taxon>
        <taxon>Bacillati</taxon>
        <taxon>Bacillota</taxon>
        <taxon>Bacilli</taxon>
        <taxon>Lactobacillales</taxon>
        <taxon>Aerococcaceae</taxon>
        <taxon>Aerococcus</taxon>
    </lineage>
</organism>
<dbReference type="InterPro" id="IPR036614">
    <property type="entry name" value="RusA-like_sf"/>
</dbReference>
<dbReference type="Proteomes" id="UP000070422">
    <property type="component" value="Unassembled WGS sequence"/>
</dbReference>
<proteinExistence type="predicted"/>
<dbReference type="Pfam" id="PF05866">
    <property type="entry name" value="RusA"/>
    <property type="match status" value="1"/>
</dbReference>
<name>A0A133XSR8_9LACT</name>
<dbReference type="InterPro" id="IPR008822">
    <property type="entry name" value="Endonuclease_RusA-like"/>
</dbReference>
<dbReference type="EMBL" id="LSCQ01000088">
    <property type="protein sequence ID" value="KXB33966.1"/>
    <property type="molecule type" value="Genomic_DNA"/>
</dbReference>
<dbReference type="RefSeq" id="WP_060937260.1">
    <property type="nucleotide sequence ID" value="NZ_JASOZP010000028.1"/>
</dbReference>
<reference evidence="1 2" key="1">
    <citation type="submission" date="2016-01" db="EMBL/GenBank/DDBJ databases">
        <authorList>
            <person name="Oliw E.H."/>
        </authorList>
    </citation>
    <scope>NUCLEOTIDE SEQUENCE [LARGE SCALE GENOMIC DNA]</scope>
    <source>
        <strain evidence="1 2">KA00635</strain>
    </source>
</reference>
<evidence type="ECO:0000313" key="1">
    <source>
        <dbReference type="EMBL" id="KXB33966.1"/>
    </source>
</evidence>
<comment type="caution">
    <text evidence="1">The sequence shown here is derived from an EMBL/GenBank/DDBJ whole genome shotgun (WGS) entry which is preliminary data.</text>
</comment>
<dbReference type="GO" id="GO:0000287">
    <property type="term" value="F:magnesium ion binding"/>
    <property type="evidence" value="ECO:0007669"/>
    <property type="project" value="InterPro"/>
</dbReference>
<dbReference type="Gene3D" id="3.30.1330.70">
    <property type="entry name" value="Holliday junction resolvase RusA"/>
    <property type="match status" value="1"/>
</dbReference>